<dbReference type="EMBL" id="JADGMS010000018">
    <property type="protein sequence ID" value="KAF9662878.1"/>
    <property type="molecule type" value="Genomic_DNA"/>
</dbReference>
<proteinExistence type="predicted"/>
<dbReference type="Proteomes" id="UP000657918">
    <property type="component" value="Unassembled WGS sequence"/>
</dbReference>
<sequence length="60" mass="6710">MPDDKKNGFNFWTSNGLSSCIMAKSCDVFKRLVYVGSQRGGLVVIETAEQHRKIHIANPN</sequence>
<evidence type="ECO:0000313" key="1">
    <source>
        <dbReference type="EMBL" id="KAF9662878.1"/>
    </source>
</evidence>
<name>A0A835J3L4_9ROSI</name>
<organism evidence="1 2">
    <name type="scientific">Salix dunnii</name>
    <dbReference type="NCBI Taxonomy" id="1413687"/>
    <lineage>
        <taxon>Eukaryota</taxon>
        <taxon>Viridiplantae</taxon>
        <taxon>Streptophyta</taxon>
        <taxon>Embryophyta</taxon>
        <taxon>Tracheophyta</taxon>
        <taxon>Spermatophyta</taxon>
        <taxon>Magnoliopsida</taxon>
        <taxon>eudicotyledons</taxon>
        <taxon>Gunneridae</taxon>
        <taxon>Pentapetalae</taxon>
        <taxon>rosids</taxon>
        <taxon>fabids</taxon>
        <taxon>Malpighiales</taxon>
        <taxon>Salicaceae</taxon>
        <taxon>Saliceae</taxon>
        <taxon>Salix</taxon>
    </lineage>
</organism>
<accession>A0A835J3L4</accession>
<dbReference type="AlphaFoldDB" id="A0A835J3L4"/>
<protein>
    <submittedName>
        <fullName evidence="1">Uncharacterized protein</fullName>
    </submittedName>
</protein>
<keyword evidence="2" id="KW-1185">Reference proteome</keyword>
<reference evidence="1 2" key="1">
    <citation type="submission" date="2020-10" db="EMBL/GenBank/DDBJ databases">
        <title>Plant Genome Project.</title>
        <authorList>
            <person name="Zhang R.-G."/>
        </authorList>
    </citation>
    <scope>NUCLEOTIDE SEQUENCE [LARGE SCALE GENOMIC DNA]</scope>
    <source>
        <strain evidence="1">FAFU-HL-1</strain>
        <tissue evidence="1">Leaf</tissue>
    </source>
</reference>
<dbReference type="PROSITE" id="PS51257">
    <property type="entry name" value="PROKAR_LIPOPROTEIN"/>
    <property type="match status" value="1"/>
</dbReference>
<gene>
    <name evidence="1" type="ORF">SADUNF_Sadunf18G0100300</name>
</gene>
<evidence type="ECO:0000313" key="2">
    <source>
        <dbReference type="Proteomes" id="UP000657918"/>
    </source>
</evidence>
<comment type="caution">
    <text evidence="1">The sequence shown here is derived from an EMBL/GenBank/DDBJ whole genome shotgun (WGS) entry which is preliminary data.</text>
</comment>